<proteinExistence type="predicted"/>
<dbReference type="Pfam" id="PF14340">
    <property type="entry name" value="DUF4395"/>
    <property type="match status" value="1"/>
</dbReference>
<name>A0A8J6NK16_9CHLR</name>
<dbReference type="EMBL" id="JACNJN010000064">
    <property type="protein sequence ID" value="MBC8334404.1"/>
    <property type="molecule type" value="Genomic_DNA"/>
</dbReference>
<feature type="transmembrane region" description="Helical" evidence="1">
    <location>
        <begin position="20"/>
        <end position="44"/>
    </location>
</feature>
<sequence length="163" mass="17470">MMNNQNVDHSALKTNQALIIALNIIAFILNTPLLAAVVTLAIVIGTLRKVPGFSFIYRSLKSAGWIKPDILQDNPEPHRFAQGFGGIVMLIGTGVLYAGASTFGWALIWLVIALAALNLFAGFCVGCALYYWLGRLSVPGFSMSPPSDTFPGMKPKIKTANGS</sequence>
<keyword evidence="1" id="KW-1133">Transmembrane helix</keyword>
<reference evidence="3 4" key="1">
    <citation type="submission" date="2020-08" db="EMBL/GenBank/DDBJ databases">
        <title>Bridging the membrane lipid divide: bacteria of the FCB group superphylum have the potential to synthesize archaeal ether lipids.</title>
        <authorList>
            <person name="Villanueva L."/>
            <person name="Von Meijenfeldt F.A.B."/>
            <person name="Westbye A.B."/>
            <person name="Yadav S."/>
            <person name="Hopmans E.C."/>
            <person name="Dutilh B.E."/>
            <person name="Sinninghe Damste J.S."/>
        </authorList>
    </citation>
    <scope>NUCLEOTIDE SEQUENCE [LARGE SCALE GENOMIC DNA]</scope>
    <source>
        <strain evidence="3">NIOZ-UU36</strain>
    </source>
</reference>
<dbReference type="InterPro" id="IPR025508">
    <property type="entry name" value="DUF4395"/>
</dbReference>
<evidence type="ECO:0000256" key="1">
    <source>
        <dbReference type="SAM" id="Phobius"/>
    </source>
</evidence>
<keyword evidence="1" id="KW-0812">Transmembrane</keyword>
<organism evidence="3 4">
    <name type="scientific">Candidatus Desulfolinea nitratireducens</name>
    <dbReference type="NCBI Taxonomy" id="2841698"/>
    <lineage>
        <taxon>Bacteria</taxon>
        <taxon>Bacillati</taxon>
        <taxon>Chloroflexota</taxon>
        <taxon>Anaerolineae</taxon>
        <taxon>Anaerolineales</taxon>
        <taxon>Anaerolineales incertae sedis</taxon>
        <taxon>Candidatus Desulfolinea</taxon>
    </lineage>
</organism>
<evidence type="ECO:0000313" key="4">
    <source>
        <dbReference type="Proteomes" id="UP000614469"/>
    </source>
</evidence>
<protein>
    <submittedName>
        <fullName evidence="3">DUF4395 domain-containing protein</fullName>
    </submittedName>
</protein>
<dbReference type="Proteomes" id="UP000614469">
    <property type="component" value="Unassembled WGS sequence"/>
</dbReference>
<evidence type="ECO:0000259" key="2">
    <source>
        <dbReference type="Pfam" id="PF14340"/>
    </source>
</evidence>
<comment type="caution">
    <text evidence="3">The sequence shown here is derived from an EMBL/GenBank/DDBJ whole genome shotgun (WGS) entry which is preliminary data.</text>
</comment>
<feature type="domain" description="DUF4395" evidence="2">
    <location>
        <begin position="7"/>
        <end position="135"/>
    </location>
</feature>
<accession>A0A8J6NK16</accession>
<keyword evidence="1" id="KW-0472">Membrane</keyword>
<feature type="transmembrane region" description="Helical" evidence="1">
    <location>
        <begin position="80"/>
        <end position="100"/>
    </location>
</feature>
<gene>
    <name evidence="3" type="ORF">H8E29_03990</name>
</gene>
<dbReference type="AlphaFoldDB" id="A0A8J6NK16"/>
<evidence type="ECO:0000313" key="3">
    <source>
        <dbReference type="EMBL" id="MBC8334404.1"/>
    </source>
</evidence>
<feature type="transmembrane region" description="Helical" evidence="1">
    <location>
        <begin position="106"/>
        <end position="133"/>
    </location>
</feature>